<keyword evidence="1" id="KW-0732">Signal</keyword>
<dbReference type="PROSITE" id="PS50911">
    <property type="entry name" value="CHAP"/>
    <property type="match status" value="1"/>
</dbReference>
<dbReference type="InterPro" id="IPR007921">
    <property type="entry name" value="CHAP_dom"/>
</dbReference>
<protein>
    <submittedName>
        <fullName evidence="3">CHAP domain-containing protein</fullName>
    </submittedName>
</protein>
<dbReference type="InterPro" id="IPR038765">
    <property type="entry name" value="Papain-like_cys_pep_sf"/>
</dbReference>
<evidence type="ECO:0000313" key="4">
    <source>
        <dbReference type="Proteomes" id="UP001482520"/>
    </source>
</evidence>
<dbReference type="RefSeq" id="WP_349804803.1">
    <property type="nucleotide sequence ID" value="NZ_JBEGDP010000012.1"/>
</dbReference>
<feature type="domain" description="Peptidase C51" evidence="2">
    <location>
        <begin position="49"/>
        <end position="175"/>
    </location>
</feature>
<dbReference type="EMBL" id="JBEGDP010000012">
    <property type="protein sequence ID" value="MEQ7847973.1"/>
    <property type="molecule type" value="Genomic_DNA"/>
</dbReference>
<proteinExistence type="predicted"/>
<evidence type="ECO:0000313" key="3">
    <source>
        <dbReference type="EMBL" id="MEQ7847973.1"/>
    </source>
</evidence>
<keyword evidence="4" id="KW-1185">Reference proteome</keyword>
<reference evidence="3 4" key="1">
    <citation type="submission" date="2024-02" db="EMBL/GenBank/DDBJ databases">
        <title>Full genome sequence of Nocardioides kribbensis.</title>
        <authorList>
            <person name="Poletto B.L."/>
            <person name="Silva G."/>
            <person name="Galante D."/>
            <person name="Campos K.R."/>
            <person name="Santos M.B.N."/>
            <person name="Sacchi C.T."/>
        </authorList>
    </citation>
    <scope>NUCLEOTIDE SEQUENCE [LARGE SCALE GENOMIC DNA]</scope>
    <source>
        <strain evidence="3 4">O4R</strain>
    </source>
</reference>
<dbReference type="SUPFAM" id="SSF54001">
    <property type="entry name" value="Cysteine proteinases"/>
    <property type="match status" value="1"/>
</dbReference>
<dbReference type="Pfam" id="PF05257">
    <property type="entry name" value="CHAP"/>
    <property type="match status" value="1"/>
</dbReference>
<name>A0ABV1NZP2_9ACTN</name>
<comment type="caution">
    <text evidence="3">The sequence shown here is derived from an EMBL/GenBank/DDBJ whole genome shotgun (WGS) entry which is preliminary data.</text>
</comment>
<organism evidence="3 4">
    <name type="scientific">Nocardioides kribbensis</name>
    <dbReference type="NCBI Taxonomy" id="305517"/>
    <lineage>
        <taxon>Bacteria</taxon>
        <taxon>Bacillati</taxon>
        <taxon>Actinomycetota</taxon>
        <taxon>Actinomycetes</taxon>
        <taxon>Propionibacteriales</taxon>
        <taxon>Nocardioidaceae</taxon>
        <taxon>Nocardioides</taxon>
    </lineage>
</organism>
<dbReference type="Proteomes" id="UP001482520">
    <property type="component" value="Unassembled WGS sequence"/>
</dbReference>
<evidence type="ECO:0000256" key="1">
    <source>
        <dbReference type="SAM" id="SignalP"/>
    </source>
</evidence>
<feature type="chain" id="PRO_5045138824" evidence="1">
    <location>
        <begin position="36"/>
        <end position="537"/>
    </location>
</feature>
<gene>
    <name evidence="3" type="ORF">V6R90_11860</name>
</gene>
<evidence type="ECO:0000259" key="2">
    <source>
        <dbReference type="PROSITE" id="PS50911"/>
    </source>
</evidence>
<feature type="signal peptide" evidence="1">
    <location>
        <begin position="1"/>
        <end position="35"/>
    </location>
</feature>
<dbReference type="Gene3D" id="3.90.1720.10">
    <property type="entry name" value="endopeptidase domain like (from Nostoc punctiforme)"/>
    <property type="match status" value="1"/>
</dbReference>
<accession>A0ABV1NZP2</accession>
<dbReference type="Gene3D" id="2.60.40.2700">
    <property type="match status" value="3"/>
</dbReference>
<sequence length="537" mass="57159">MTRLLHHLRPVLVGFVALAAALVVLPAVSVPPAAAASTYLCTGYAACKDAGYSHHGYRTEGKKMWWQMYSGHNCTNYVAYRMVQAGMSTTRPWVGGGNAEYWGEHLAGRTDQTPMVGAVAWWKANVPGAGSAGHVAYVERVISATEIVISEDSWGGDFHWRRMTKGTGWPSGFIHLADKAVETTTPVDTEGAARVGERLTARTGTWKPAASVAVQWLRDGKAIAGATSRTFTPTPAVLGHRLSVRVTAKKRGYKTGVVRSGSTMKVRRGILANPSAPDLAGTPRVGETLAAVRGSFSPRPDATTVQWYADGKPLADATTGRLELRPGLVGRTVTAKVRAVREGYRPLVVAADPTTVQRGRIGTDGTFAVTGTTRVGERLRVERGATTPRDADVTYTWVRDGRPIDGGKGASYAVRAADAGATLAVRARITRPGYEPRTLTLPAPARITTRPGVDVDPVGGPRRAVVAVRVAAPGVPRPGGRVTVRIGTHEESARLVAGRARLVLTGLGAGRKRVRVLYSGTPVVEARRVVDAVRVTR</sequence>